<dbReference type="InterPro" id="IPR002810">
    <property type="entry name" value="NfeD-like_C"/>
</dbReference>
<evidence type="ECO:0000256" key="2">
    <source>
        <dbReference type="ARBA" id="ARBA00022692"/>
    </source>
</evidence>
<dbReference type="GO" id="GO:0016020">
    <property type="term" value="C:membrane"/>
    <property type="evidence" value="ECO:0007669"/>
    <property type="project" value="UniProtKB-SubCell"/>
</dbReference>
<comment type="subcellular location">
    <subcellularLocation>
        <location evidence="1">Membrane</location>
        <topology evidence="1">Multi-pass membrane protein</topology>
    </subcellularLocation>
</comment>
<evidence type="ECO:0000256" key="6">
    <source>
        <dbReference type="SAM" id="Phobius"/>
    </source>
</evidence>
<evidence type="ECO:0000259" key="10">
    <source>
        <dbReference type="Pfam" id="PF25145"/>
    </source>
</evidence>
<dbReference type="EMBL" id="JADEYS010000001">
    <property type="protein sequence ID" value="MBE9395922.1"/>
    <property type="molecule type" value="Genomic_DNA"/>
</dbReference>
<dbReference type="Pfam" id="PF25145">
    <property type="entry name" value="NfeD1b_N"/>
    <property type="match status" value="1"/>
</dbReference>
<dbReference type="InterPro" id="IPR056739">
    <property type="entry name" value="NfeD_membrane"/>
</dbReference>
<evidence type="ECO:0000256" key="1">
    <source>
        <dbReference type="ARBA" id="ARBA00004141"/>
    </source>
</evidence>
<dbReference type="CDD" id="cd07020">
    <property type="entry name" value="Clp_protease_NfeD_1"/>
    <property type="match status" value="1"/>
</dbReference>
<evidence type="ECO:0000313" key="11">
    <source>
        <dbReference type="EMBL" id="MBE9395922.1"/>
    </source>
</evidence>
<dbReference type="Gene3D" id="2.40.50.140">
    <property type="entry name" value="Nucleic acid-binding proteins"/>
    <property type="match status" value="1"/>
</dbReference>
<sequence length="452" mass="47884">MCSLLLLIGLAMPSILAQDTTSRDIWHLKISGVIGPASGDLLVRTLSDANEKKAHLLVLHLDTPGGLDTSMRNMIQAIIDSPVPVATFVHPKGARAASAGTYLLYASHIAAMAPATNLGAATPVQIGMTPPQPKDPTRKDDKEDSLGEAAQNPMQKKIMNDAAAYIRGLADLHGRNADWAEKAVRDAASLSASAALKEGVIDLMANDLHDLLQQLDGREIKVRDQPYQLMTTQARLYEVTTDWRYDFLSVITNPNVAYILMLAGLYGLLLEFYNPGVGLPGVIGGISLLIALYAFQLLPVSYAGLALIALGVGLMVTEAMSPSFGIFGIGGAVSFAIGSVLLMDTELPAFQIAIPVIAAFTAVTGGLCIFVLAMALRSRRSAVVSGTGMLVGAKALALEDFHELGKVQLHGEIWNAQSASPINAGEQVTILNVKGLLLEVTKDDRPTTGDPQ</sequence>
<dbReference type="SUPFAM" id="SSF141322">
    <property type="entry name" value="NfeD domain-like"/>
    <property type="match status" value="1"/>
</dbReference>
<feature type="transmembrane region" description="Helical" evidence="6">
    <location>
        <begin position="300"/>
        <end position="317"/>
    </location>
</feature>
<accession>A0A8J7FJG2</accession>
<gene>
    <name evidence="11" type="ORF">IOQ59_01470</name>
</gene>
<keyword evidence="2 6" id="KW-0812">Transmembrane</keyword>
<evidence type="ECO:0000256" key="7">
    <source>
        <dbReference type="SAM" id="SignalP"/>
    </source>
</evidence>
<keyword evidence="7" id="KW-0732">Signal</keyword>
<feature type="domain" description="NfeD integral membrane" evidence="9">
    <location>
        <begin position="255"/>
        <end position="373"/>
    </location>
</feature>
<organism evidence="11 12">
    <name type="scientific">Pontibacterium sinense</name>
    <dbReference type="NCBI Taxonomy" id="2781979"/>
    <lineage>
        <taxon>Bacteria</taxon>
        <taxon>Pseudomonadati</taxon>
        <taxon>Pseudomonadota</taxon>
        <taxon>Gammaproteobacteria</taxon>
        <taxon>Oceanospirillales</taxon>
        <taxon>Oceanospirillaceae</taxon>
        <taxon>Pontibacterium</taxon>
    </lineage>
</organism>
<dbReference type="Pfam" id="PF24961">
    <property type="entry name" value="NfeD_membrane"/>
    <property type="match status" value="1"/>
</dbReference>
<comment type="caution">
    <text evidence="11">The sequence shown here is derived from an EMBL/GenBank/DDBJ whole genome shotgun (WGS) entry which is preliminary data.</text>
</comment>
<dbReference type="InterPro" id="IPR052165">
    <property type="entry name" value="Membrane_assoc_protease"/>
</dbReference>
<dbReference type="Gene3D" id="3.90.226.10">
    <property type="entry name" value="2-enoyl-CoA Hydratase, Chain A, domain 1"/>
    <property type="match status" value="1"/>
</dbReference>
<feature type="region of interest" description="Disordered" evidence="5">
    <location>
        <begin position="123"/>
        <end position="153"/>
    </location>
</feature>
<evidence type="ECO:0000256" key="5">
    <source>
        <dbReference type="SAM" id="MobiDB-lite"/>
    </source>
</evidence>
<feature type="domain" description="NfeD-like C-terminal" evidence="8">
    <location>
        <begin position="390"/>
        <end position="442"/>
    </location>
</feature>
<dbReference type="FunFam" id="3.90.226.10:FF:000089">
    <property type="entry name" value="Membrane-bound serine protease"/>
    <property type="match status" value="1"/>
</dbReference>
<reference evidence="11" key="1">
    <citation type="submission" date="2020-10" db="EMBL/GenBank/DDBJ databases">
        <title>Bacterium isolated from coastal waters sediment.</title>
        <authorList>
            <person name="Chen R.-J."/>
            <person name="Lu D.-C."/>
            <person name="Zhu K.-L."/>
            <person name="Du Z.-J."/>
        </authorList>
    </citation>
    <scope>NUCLEOTIDE SEQUENCE</scope>
    <source>
        <strain evidence="11">N1Y112</strain>
    </source>
</reference>
<dbReference type="Proteomes" id="UP000640333">
    <property type="component" value="Unassembled WGS sequence"/>
</dbReference>
<dbReference type="InterPro" id="IPR012340">
    <property type="entry name" value="NA-bd_OB-fold"/>
</dbReference>
<keyword evidence="12" id="KW-1185">Reference proteome</keyword>
<evidence type="ECO:0000259" key="8">
    <source>
        <dbReference type="Pfam" id="PF01957"/>
    </source>
</evidence>
<feature type="transmembrane region" description="Helical" evidence="6">
    <location>
        <begin position="247"/>
        <end position="269"/>
    </location>
</feature>
<name>A0A8J7FJG2_9GAMM</name>
<evidence type="ECO:0000256" key="4">
    <source>
        <dbReference type="ARBA" id="ARBA00023136"/>
    </source>
</evidence>
<protein>
    <submittedName>
        <fullName evidence="11">Nodulation protein NfeD</fullName>
    </submittedName>
</protein>
<feature type="domain" description="NfeD1b N-terminal" evidence="10">
    <location>
        <begin position="41"/>
        <end position="223"/>
    </location>
</feature>
<dbReference type="SUPFAM" id="SSF52096">
    <property type="entry name" value="ClpP/crotonase"/>
    <property type="match status" value="1"/>
</dbReference>
<dbReference type="Pfam" id="PF01957">
    <property type="entry name" value="NfeD"/>
    <property type="match status" value="1"/>
</dbReference>
<evidence type="ECO:0000313" key="12">
    <source>
        <dbReference type="Proteomes" id="UP000640333"/>
    </source>
</evidence>
<keyword evidence="3 6" id="KW-1133">Transmembrane helix</keyword>
<feature type="transmembrane region" description="Helical" evidence="6">
    <location>
        <begin position="349"/>
        <end position="376"/>
    </location>
</feature>
<dbReference type="InterPro" id="IPR029045">
    <property type="entry name" value="ClpP/crotonase-like_dom_sf"/>
</dbReference>
<dbReference type="PANTHER" id="PTHR33507">
    <property type="entry name" value="INNER MEMBRANE PROTEIN YBBJ"/>
    <property type="match status" value="1"/>
</dbReference>
<proteinExistence type="predicted"/>
<feature type="signal peptide" evidence="7">
    <location>
        <begin position="1"/>
        <end position="17"/>
    </location>
</feature>
<feature type="transmembrane region" description="Helical" evidence="6">
    <location>
        <begin position="276"/>
        <end position="294"/>
    </location>
</feature>
<dbReference type="InterPro" id="IPR056738">
    <property type="entry name" value="NfeD1b_N"/>
</dbReference>
<feature type="chain" id="PRO_5035247135" evidence="7">
    <location>
        <begin position="18"/>
        <end position="452"/>
    </location>
</feature>
<evidence type="ECO:0000259" key="9">
    <source>
        <dbReference type="Pfam" id="PF24961"/>
    </source>
</evidence>
<keyword evidence="4 6" id="KW-0472">Membrane</keyword>
<evidence type="ECO:0000256" key="3">
    <source>
        <dbReference type="ARBA" id="ARBA00022989"/>
    </source>
</evidence>
<dbReference type="PANTHER" id="PTHR33507:SF4">
    <property type="entry name" value="NODULATION COMPETITIVENESS PROTEIN NFED"/>
    <property type="match status" value="1"/>
</dbReference>
<feature type="compositionally biased region" description="Basic and acidic residues" evidence="5">
    <location>
        <begin position="135"/>
        <end position="145"/>
    </location>
</feature>
<dbReference type="AlphaFoldDB" id="A0A8J7FJG2"/>
<feature type="transmembrane region" description="Helical" evidence="6">
    <location>
        <begin position="324"/>
        <end position="343"/>
    </location>
</feature>